<reference evidence="9 10" key="1">
    <citation type="submission" date="2012-11" db="EMBL/GenBank/DDBJ databases">
        <title>Whole genome sequence of Acidocella aminolytica 101 = DSM 11237.</title>
        <authorList>
            <person name="Azuma Y."/>
            <person name="Higashiura N."/>
            <person name="Hirakawa H."/>
            <person name="Matsushita K."/>
        </authorList>
    </citation>
    <scope>NUCLEOTIDE SEQUENCE [LARGE SCALE GENOMIC DNA]</scope>
    <source>
        <strain evidence="10">101 / DSM 11237</strain>
    </source>
</reference>
<feature type="transmembrane region" description="Helical" evidence="7">
    <location>
        <begin position="357"/>
        <end position="376"/>
    </location>
</feature>
<dbReference type="InterPro" id="IPR050171">
    <property type="entry name" value="MFS_Transporters"/>
</dbReference>
<dbReference type="STRING" id="1120923.SAMN02746095_03538"/>
<organism evidence="9 10">
    <name type="scientific">Acidocella aminolytica 101 = DSM 11237</name>
    <dbReference type="NCBI Taxonomy" id="1120923"/>
    <lineage>
        <taxon>Bacteria</taxon>
        <taxon>Pseudomonadati</taxon>
        <taxon>Pseudomonadota</taxon>
        <taxon>Alphaproteobacteria</taxon>
        <taxon>Acetobacterales</taxon>
        <taxon>Acidocellaceae</taxon>
        <taxon>Acidocella</taxon>
    </lineage>
</organism>
<feature type="transmembrane region" description="Helical" evidence="7">
    <location>
        <begin position="154"/>
        <end position="174"/>
    </location>
</feature>
<proteinExistence type="predicted"/>
<feature type="transmembrane region" description="Helical" evidence="7">
    <location>
        <begin position="236"/>
        <end position="255"/>
    </location>
</feature>
<sequence length="391" mass="41261">MLVSLGLLSTMAVVLLAPAVPAMMEAFAGVHGAQQLVVFSLTCPALCVALLSPFAGMIIDRIGRRKLLIGSLIAYPVFGTAPLYLSNLTDIIISRLGVGVAETVLMSASITMLGDFFTDLEREKFLAMNTGIASLSATAFFAIGGALASHNWRMPYAVYALAVVFLLAVLAFTWEPERHHSRRELDEAVMAAGPFPFFRLLAICVVTIAGGIVFMLPQIEIGVISAAHGFKSPATAGMIGAIGSVAMPVGAFTFNQLRKRNVKVQSLVVLAFVLGGAGLITMAAMSTLPLLTLGMIIHEFGCGFMLTGLMTWVLGLLTYEYRGKGTGAYFSSFFIAQPISGFLFGVVQRALGGSPLTAFYAFGGSAILLAVLLAIIQGMVSADRSKAVNTI</sequence>
<evidence type="ECO:0000313" key="10">
    <source>
        <dbReference type="Proteomes" id="UP000032668"/>
    </source>
</evidence>
<evidence type="ECO:0000256" key="3">
    <source>
        <dbReference type="ARBA" id="ARBA00022475"/>
    </source>
</evidence>
<gene>
    <name evidence="9" type="ORF">Aam_019_002</name>
</gene>
<dbReference type="InterPro" id="IPR005829">
    <property type="entry name" value="Sugar_transporter_CS"/>
</dbReference>
<evidence type="ECO:0000313" key="9">
    <source>
        <dbReference type="EMBL" id="GAN79222.1"/>
    </source>
</evidence>
<dbReference type="GO" id="GO:0005886">
    <property type="term" value="C:plasma membrane"/>
    <property type="evidence" value="ECO:0007669"/>
    <property type="project" value="UniProtKB-SubCell"/>
</dbReference>
<feature type="transmembrane region" description="Helical" evidence="7">
    <location>
        <begin position="67"/>
        <end position="85"/>
    </location>
</feature>
<evidence type="ECO:0000256" key="1">
    <source>
        <dbReference type="ARBA" id="ARBA00004651"/>
    </source>
</evidence>
<dbReference type="InterPro" id="IPR011701">
    <property type="entry name" value="MFS"/>
</dbReference>
<evidence type="ECO:0000256" key="5">
    <source>
        <dbReference type="ARBA" id="ARBA00022989"/>
    </source>
</evidence>
<dbReference type="Proteomes" id="UP000032668">
    <property type="component" value="Unassembled WGS sequence"/>
</dbReference>
<dbReference type="PROSITE" id="PS00216">
    <property type="entry name" value="SUGAR_TRANSPORT_1"/>
    <property type="match status" value="1"/>
</dbReference>
<keyword evidence="10" id="KW-1185">Reference proteome</keyword>
<comment type="subcellular location">
    <subcellularLocation>
        <location evidence="1">Cell membrane</location>
        <topology evidence="1">Multi-pass membrane protein</topology>
    </subcellularLocation>
</comment>
<evidence type="ECO:0000256" key="2">
    <source>
        <dbReference type="ARBA" id="ARBA00022448"/>
    </source>
</evidence>
<feature type="transmembrane region" description="Helical" evidence="7">
    <location>
        <begin position="195"/>
        <end position="216"/>
    </location>
</feature>
<dbReference type="Pfam" id="PF07690">
    <property type="entry name" value="MFS_1"/>
    <property type="match status" value="1"/>
</dbReference>
<dbReference type="EMBL" id="BANC01000019">
    <property type="protein sequence ID" value="GAN79222.1"/>
    <property type="molecule type" value="Genomic_DNA"/>
</dbReference>
<feature type="transmembrane region" description="Helical" evidence="7">
    <location>
        <begin position="267"/>
        <end position="290"/>
    </location>
</feature>
<dbReference type="Gene3D" id="1.20.1250.20">
    <property type="entry name" value="MFS general substrate transporter like domains"/>
    <property type="match status" value="1"/>
</dbReference>
<feature type="domain" description="Major facilitator superfamily (MFS) profile" evidence="8">
    <location>
        <begin position="1"/>
        <end position="381"/>
    </location>
</feature>
<dbReference type="CDD" id="cd17473">
    <property type="entry name" value="MFS_arabinose_efflux_permease_like"/>
    <property type="match status" value="1"/>
</dbReference>
<evidence type="ECO:0000259" key="8">
    <source>
        <dbReference type="PROSITE" id="PS50850"/>
    </source>
</evidence>
<protein>
    <submittedName>
        <fullName evidence="9">Major facilitator superfamily transporter</fullName>
    </submittedName>
</protein>
<dbReference type="InterPro" id="IPR036259">
    <property type="entry name" value="MFS_trans_sf"/>
</dbReference>
<feature type="transmembrane region" description="Helical" evidence="7">
    <location>
        <begin position="36"/>
        <end position="55"/>
    </location>
</feature>
<evidence type="ECO:0000256" key="4">
    <source>
        <dbReference type="ARBA" id="ARBA00022692"/>
    </source>
</evidence>
<dbReference type="RefSeq" id="WP_158320069.1">
    <property type="nucleotide sequence ID" value="NZ_BANC01000019.1"/>
</dbReference>
<keyword evidence="2" id="KW-0813">Transport</keyword>
<keyword evidence="5 7" id="KW-1133">Transmembrane helix</keyword>
<evidence type="ECO:0000256" key="6">
    <source>
        <dbReference type="ARBA" id="ARBA00023136"/>
    </source>
</evidence>
<accession>A0A0D6PC40</accession>
<name>A0A0D6PC40_9PROT</name>
<dbReference type="OrthoDB" id="9812221at2"/>
<dbReference type="SUPFAM" id="SSF103473">
    <property type="entry name" value="MFS general substrate transporter"/>
    <property type="match status" value="1"/>
</dbReference>
<comment type="caution">
    <text evidence="9">The sequence shown here is derived from an EMBL/GenBank/DDBJ whole genome shotgun (WGS) entry which is preliminary data.</text>
</comment>
<evidence type="ECO:0000256" key="7">
    <source>
        <dbReference type="SAM" id="Phobius"/>
    </source>
</evidence>
<dbReference type="AlphaFoldDB" id="A0A0D6PC40"/>
<keyword evidence="4 7" id="KW-0812">Transmembrane</keyword>
<feature type="transmembrane region" description="Helical" evidence="7">
    <location>
        <begin position="125"/>
        <end position="148"/>
    </location>
</feature>
<dbReference type="PROSITE" id="PS50850">
    <property type="entry name" value="MFS"/>
    <property type="match status" value="1"/>
</dbReference>
<dbReference type="PANTHER" id="PTHR23517">
    <property type="entry name" value="RESISTANCE PROTEIN MDTM, PUTATIVE-RELATED-RELATED"/>
    <property type="match status" value="1"/>
</dbReference>
<feature type="transmembrane region" description="Helical" evidence="7">
    <location>
        <begin position="91"/>
        <end position="113"/>
    </location>
</feature>
<feature type="transmembrane region" description="Helical" evidence="7">
    <location>
        <begin position="296"/>
        <end position="317"/>
    </location>
</feature>
<keyword evidence="6 7" id="KW-0472">Membrane</keyword>
<dbReference type="GO" id="GO:0022857">
    <property type="term" value="F:transmembrane transporter activity"/>
    <property type="evidence" value="ECO:0007669"/>
    <property type="project" value="InterPro"/>
</dbReference>
<feature type="transmembrane region" description="Helical" evidence="7">
    <location>
        <begin position="329"/>
        <end position="351"/>
    </location>
</feature>
<keyword evidence="3" id="KW-1003">Cell membrane</keyword>
<dbReference type="InterPro" id="IPR020846">
    <property type="entry name" value="MFS_dom"/>
</dbReference>